<dbReference type="Proteomes" id="UP000595437">
    <property type="component" value="Chromosome 10"/>
</dbReference>
<dbReference type="EMBL" id="CP045899">
    <property type="protein sequence ID" value="QQP40904.1"/>
    <property type="molecule type" value="Genomic_DNA"/>
</dbReference>
<accession>A0A7T8GZV0</accession>
<proteinExistence type="predicted"/>
<protein>
    <submittedName>
        <fullName evidence="2">Uncharacterized protein</fullName>
    </submittedName>
</protein>
<feature type="region of interest" description="Disordered" evidence="1">
    <location>
        <begin position="1"/>
        <end position="21"/>
    </location>
</feature>
<evidence type="ECO:0000313" key="2">
    <source>
        <dbReference type="EMBL" id="QQP40904.1"/>
    </source>
</evidence>
<name>A0A7T8GZV0_CALRO</name>
<evidence type="ECO:0000313" key="3">
    <source>
        <dbReference type="Proteomes" id="UP000595437"/>
    </source>
</evidence>
<sequence length="79" mass="8559">MCTKSINVEKASPSQHPSTSWPKLKAPFYSSFEVCQMRVTEAFGVDGIPVSILDKGIEMNTGPVSHLVNRSLASTNCSD</sequence>
<organism evidence="2 3">
    <name type="scientific">Caligus rogercresseyi</name>
    <name type="common">Sea louse</name>
    <dbReference type="NCBI Taxonomy" id="217165"/>
    <lineage>
        <taxon>Eukaryota</taxon>
        <taxon>Metazoa</taxon>
        <taxon>Ecdysozoa</taxon>
        <taxon>Arthropoda</taxon>
        <taxon>Crustacea</taxon>
        <taxon>Multicrustacea</taxon>
        <taxon>Hexanauplia</taxon>
        <taxon>Copepoda</taxon>
        <taxon>Siphonostomatoida</taxon>
        <taxon>Caligidae</taxon>
        <taxon>Caligus</taxon>
    </lineage>
</organism>
<evidence type="ECO:0000256" key="1">
    <source>
        <dbReference type="SAM" id="MobiDB-lite"/>
    </source>
</evidence>
<keyword evidence="3" id="KW-1185">Reference proteome</keyword>
<dbReference type="OrthoDB" id="6380262at2759"/>
<gene>
    <name evidence="2" type="ORF">FKW44_015108</name>
</gene>
<dbReference type="AlphaFoldDB" id="A0A7T8GZV0"/>
<reference evidence="3" key="1">
    <citation type="submission" date="2021-01" db="EMBL/GenBank/DDBJ databases">
        <title>Caligus Genome Assembly.</title>
        <authorList>
            <person name="Gallardo-Escarate C."/>
        </authorList>
    </citation>
    <scope>NUCLEOTIDE SEQUENCE [LARGE SCALE GENOMIC DNA]</scope>
</reference>